<proteinExistence type="predicted"/>
<dbReference type="PRINTS" id="PR01036">
    <property type="entry name" value="TCRTETB"/>
</dbReference>
<dbReference type="InterPro" id="IPR011701">
    <property type="entry name" value="MFS"/>
</dbReference>
<evidence type="ECO:0000256" key="1">
    <source>
        <dbReference type="ARBA" id="ARBA00004141"/>
    </source>
</evidence>
<organism evidence="9 10">
    <name type="scientific">Cladorrhinum samala</name>
    <dbReference type="NCBI Taxonomy" id="585594"/>
    <lineage>
        <taxon>Eukaryota</taxon>
        <taxon>Fungi</taxon>
        <taxon>Dikarya</taxon>
        <taxon>Ascomycota</taxon>
        <taxon>Pezizomycotina</taxon>
        <taxon>Sordariomycetes</taxon>
        <taxon>Sordariomycetidae</taxon>
        <taxon>Sordariales</taxon>
        <taxon>Podosporaceae</taxon>
        <taxon>Cladorrhinum</taxon>
    </lineage>
</organism>
<reference evidence="9" key="1">
    <citation type="journal article" date="2023" name="Mol. Phylogenet. Evol.">
        <title>Genome-scale phylogeny and comparative genomics of the fungal order Sordariales.</title>
        <authorList>
            <person name="Hensen N."/>
            <person name="Bonometti L."/>
            <person name="Westerberg I."/>
            <person name="Brannstrom I.O."/>
            <person name="Guillou S."/>
            <person name="Cros-Aarteil S."/>
            <person name="Calhoun S."/>
            <person name="Haridas S."/>
            <person name="Kuo A."/>
            <person name="Mondo S."/>
            <person name="Pangilinan J."/>
            <person name="Riley R."/>
            <person name="LaButti K."/>
            <person name="Andreopoulos B."/>
            <person name="Lipzen A."/>
            <person name="Chen C."/>
            <person name="Yan M."/>
            <person name="Daum C."/>
            <person name="Ng V."/>
            <person name="Clum A."/>
            <person name="Steindorff A."/>
            <person name="Ohm R.A."/>
            <person name="Martin F."/>
            <person name="Silar P."/>
            <person name="Natvig D.O."/>
            <person name="Lalanne C."/>
            <person name="Gautier V."/>
            <person name="Ament-Velasquez S.L."/>
            <person name="Kruys A."/>
            <person name="Hutchinson M.I."/>
            <person name="Powell A.J."/>
            <person name="Barry K."/>
            <person name="Miller A.N."/>
            <person name="Grigoriev I.V."/>
            <person name="Debuchy R."/>
            <person name="Gladieux P."/>
            <person name="Hiltunen Thoren M."/>
            <person name="Johannesson H."/>
        </authorList>
    </citation>
    <scope>NUCLEOTIDE SEQUENCE</scope>
    <source>
        <strain evidence="9">PSN324</strain>
    </source>
</reference>
<dbReference type="InterPro" id="IPR036259">
    <property type="entry name" value="MFS_trans_sf"/>
</dbReference>
<dbReference type="AlphaFoldDB" id="A0AAV9HVW3"/>
<dbReference type="SUPFAM" id="SSF103473">
    <property type="entry name" value="MFS general substrate transporter"/>
    <property type="match status" value="1"/>
</dbReference>
<protein>
    <submittedName>
        <fullName evidence="9">Major facilitator superfamily domain-containing protein</fullName>
    </submittedName>
</protein>
<evidence type="ECO:0000313" key="10">
    <source>
        <dbReference type="Proteomes" id="UP001321749"/>
    </source>
</evidence>
<feature type="transmembrane region" description="Helical" evidence="7">
    <location>
        <begin position="159"/>
        <end position="181"/>
    </location>
</feature>
<keyword evidence="2" id="KW-0813">Transport</keyword>
<dbReference type="Pfam" id="PF07690">
    <property type="entry name" value="MFS_1"/>
    <property type="match status" value="1"/>
</dbReference>
<feature type="transmembrane region" description="Helical" evidence="7">
    <location>
        <begin position="252"/>
        <end position="274"/>
    </location>
</feature>
<dbReference type="InterPro" id="IPR020846">
    <property type="entry name" value="MFS_dom"/>
</dbReference>
<keyword evidence="3 7" id="KW-0812">Transmembrane</keyword>
<comment type="subcellular location">
    <subcellularLocation>
        <location evidence="1">Membrane</location>
        <topology evidence="1">Multi-pass membrane protein</topology>
    </subcellularLocation>
</comment>
<dbReference type="PANTHER" id="PTHR23502:SF26">
    <property type="entry name" value="MAJOR FACILITATOR SUPERFAMILY (MFS) PROFILE DOMAIN-CONTAINING PROTEIN"/>
    <property type="match status" value="1"/>
</dbReference>
<gene>
    <name evidence="9" type="ORF">QBC42DRAFT_303622</name>
</gene>
<dbReference type="Gene3D" id="1.20.1720.10">
    <property type="entry name" value="Multidrug resistance protein D"/>
    <property type="match status" value="1"/>
</dbReference>
<evidence type="ECO:0000256" key="6">
    <source>
        <dbReference type="SAM" id="MobiDB-lite"/>
    </source>
</evidence>
<feature type="transmembrane region" description="Helical" evidence="7">
    <location>
        <begin position="369"/>
        <end position="394"/>
    </location>
</feature>
<feature type="domain" description="Major facilitator superfamily (MFS) profile" evidence="8">
    <location>
        <begin position="128"/>
        <end position="592"/>
    </location>
</feature>
<dbReference type="FunFam" id="1.20.1720.10:FF:000009">
    <property type="entry name" value="MFS multidrug transporter"/>
    <property type="match status" value="1"/>
</dbReference>
<feature type="transmembrane region" description="Helical" evidence="7">
    <location>
        <begin position="501"/>
        <end position="520"/>
    </location>
</feature>
<evidence type="ECO:0000256" key="2">
    <source>
        <dbReference type="ARBA" id="ARBA00022448"/>
    </source>
</evidence>
<feature type="transmembrane region" description="Helical" evidence="7">
    <location>
        <begin position="193"/>
        <end position="213"/>
    </location>
</feature>
<accession>A0AAV9HVW3</accession>
<feature type="transmembrane region" description="Helical" evidence="7">
    <location>
        <begin position="470"/>
        <end position="489"/>
    </location>
</feature>
<evidence type="ECO:0000259" key="8">
    <source>
        <dbReference type="PROSITE" id="PS50850"/>
    </source>
</evidence>
<keyword evidence="10" id="KW-1185">Reference proteome</keyword>
<evidence type="ECO:0000256" key="7">
    <source>
        <dbReference type="SAM" id="Phobius"/>
    </source>
</evidence>
<reference evidence="9" key="2">
    <citation type="submission" date="2023-06" db="EMBL/GenBank/DDBJ databases">
        <authorList>
            <consortium name="Lawrence Berkeley National Laboratory"/>
            <person name="Mondo S.J."/>
            <person name="Hensen N."/>
            <person name="Bonometti L."/>
            <person name="Westerberg I."/>
            <person name="Brannstrom I.O."/>
            <person name="Guillou S."/>
            <person name="Cros-Aarteil S."/>
            <person name="Calhoun S."/>
            <person name="Haridas S."/>
            <person name="Kuo A."/>
            <person name="Pangilinan J."/>
            <person name="Riley R."/>
            <person name="Labutti K."/>
            <person name="Andreopoulos B."/>
            <person name="Lipzen A."/>
            <person name="Chen C."/>
            <person name="Yanf M."/>
            <person name="Daum C."/>
            <person name="Ng V."/>
            <person name="Clum A."/>
            <person name="Steindorff A."/>
            <person name="Ohm R."/>
            <person name="Martin F."/>
            <person name="Silar P."/>
            <person name="Natvig D."/>
            <person name="Lalanne C."/>
            <person name="Gautier V."/>
            <person name="Ament-Velasquez S.L."/>
            <person name="Kruys A."/>
            <person name="Hutchinson M.I."/>
            <person name="Powell A.J."/>
            <person name="Barry K."/>
            <person name="Miller A.N."/>
            <person name="Grigoriev I.V."/>
            <person name="Debuchy R."/>
            <person name="Gladieux P."/>
            <person name="Thoren M.H."/>
            <person name="Johannesson H."/>
        </authorList>
    </citation>
    <scope>NUCLEOTIDE SEQUENCE</scope>
    <source>
        <strain evidence="9">PSN324</strain>
    </source>
</reference>
<sequence length="612" mass="65658">MTTSPSSCLAGHSQPRILEHLLLPSSRGLGPIPEETASSFSSSSSHLSPSTEPATEDRRDDDLDKKDPTHGPSTNDPDIPERQTPIQEEKGLVELSCATAPANDENNDAIHGPLEPYHVFSRREKWCAVWIVSLAGLFSPLSSNIYFPALGDISLHTNTSLAAVSLTITTYMAVQGLAPSIWGPLSDTRGRRLTFIGTFVVYLIANVGLAVNGSFAGLMVFRALQAFGGAATISVGAGVIGDITTPKERGGFMGSFGGIRMVGQSIGPVIGGIITEFFGFHAIFWFLAILGSISLLLIVLFLPETLRSIAGNGSVPLEGINRPLVSGHLRKHWKPRNPDHHHNRLPGARRGITLGAVFSPLRFLFEKDVFVTLLFGGVVYAIWSMVTSSTAALFQPRFGLTDLQVGLVFLPNGAACVSGSYVTGKILDRDYGIVEDAYRARHSLDPSVPLVDERKRGSLPDFPVGRARLRSSWCLIVLFVAAVAGYGFAVTSPLLERTKGMIVLPLLLQFVIAFTATAVFTQNSALMVDLYPGAAASATAVNNLMRCALGAVGVAGVQFVIDRIGAGVTFLMLAGVAAAMSPLMVLQWIYGESWRAERMLRMQRNEGQVIVV</sequence>
<dbReference type="Gene3D" id="1.20.1250.20">
    <property type="entry name" value="MFS general substrate transporter like domains"/>
    <property type="match status" value="1"/>
</dbReference>
<dbReference type="EMBL" id="MU864942">
    <property type="protein sequence ID" value="KAK4465085.1"/>
    <property type="molecule type" value="Genomic_DNA"/>
</dbReference>
<feature type="transmembrane region" description="Helical" evidence="7">
    <location>
        <begin position="568"/>
        <end position="590"/>
    </location>
</feature>
<keyword evidence="5 7" id="KW-0472">Membrane</keyword>
<name>A0AAV9HVW3_9PEZI</name>
<dbReference type="Proteomes" id="UP001321749">
    <property type="component" value="Unassembled WGS sequence"/>
</dbReference>
<dbReference type="GO" id="GO:0005886">
    <property type="term" value="C:plasma membrane"/>
    <property type="evidence" value="ECO:0007669"/>
    <property type="project" value="TreeGrafter"/>
</dbReference>
<comment type="caution">
    <text evidence="9">The sequence shown here is derived from an EMBL/GenBank/DDBJ whole genome shotgun (WGS) entry which is preliminary data.</text>
</comment>
<dbReference type="PANTHER" id="PTHR23502">
    <property type="entry name" value="MAJOR FACILITATOR SUPERFAMILY"/>
    <property type="match status" value="1"/>
</dbReference>
<keyword evidence="4 7" id="KW-1133">Transmembrane helix</keyword>
<evidence type="ECO:0000256" key="3">
    <source>
        <dbReference type="ARBA" id="ARBA00022692"/>
    </source>
</evidence>
<feature type="compositionally biased region" description="Basic and acidic residues" evidence="6">
    <location>
        <begin position="55"/>
        <end position="69"/>
    </location>
</feature>
<feature type="transmembrane region" description="Helical" evidence="7">
    <location>
        <begin position="219"/>
        <end position="240"/>
    </location>
</feature>
<evidence type="ECO:0000313" key="9">
    <source>
        <dbReference type="EMBL" id="KAK4465085.1"/>
    </source>
</evidence>
<dbReference type="PROSITE" id="PS50850">
    <property type="entry name" value="MFS"/>
    <property type="match status" value="1"/>
</dbReference>
<feature type="transmembrane region" description="Helical" evidence="7">
    <location>
        <begin position="127"/>
        <end position="147"/>
    </location>
</feature>
<feature type="region of interest" description="Disordered" evidence="6">
    <location>
        <begin position="21"/>
        <end position="82"/>
    </location>
</feature>
<feature type="transmembrane region" description="Helical" evidence="7">
    <location>
        <begin position="280"/>
        <end position="302"/>
    </location>
</feature>
<evidence type="ECO:0000256" key="5">
    <source>
        <dbReference type="ARBA" id="ARBA00023136"/>
    </source>
</evidence>
<feature type="compositionally biased region" description="Low complexity" evidence="6">
    <location>
        <begin position="38"/>
        <end position="50"/>
    </location>
</feature>
<evidence type="ECO:0000256" key="4">
    <source>
        <dbReference type="ARBA" id="ARBA00022989"/>
    </source>
</evidence>
<feature type="transmembrane region" description="Helical" evidence="7">
    <location>
        <begin position="540"/>
        <end position="561"/>
    </location>
</feature>
<dbReference type="GO" id="GO:0022857">
    <property type="term" value="F:transmembrane transporter activity"/>
    <property type="evidence" value="ECO:0007669"/>
    <property type="project" value="InterPro"/>
</dbReference>